<dbReference type="InterPro" id="IPR005110">
    <property type="entry name" value="MoeA_linker/N"/>
</dbReference>
<comment type="catalytic activity">
    <reaction evidence="5">
        <text>adenylyl-molybdopterin + molybdate = Mo-molybdopterin + AMP + H(+)</text>
        <dbReference type="Rhea" id="RHEA:35047"/>
        <dbReference type="ChEBI" id="CHEBI:15378"/>
        <dbReference type="ChEBI" id="CHEBI:36264"/>
        <dbReference type="ChEBI" id="CHEBI:62727"/>
        <dbReference type="ChEBI" id="CHEBI:71302"/>
        <dbReference type="ChEBI" id="CHEBI:456215"/>
        <dbReference type="EC" id="2.10.1.1"/>
    </reaction>
</comment>
<comment type="function">
    <text evidence="1 6">Catalyzes the insertion of molybdate into adenylated molybdopterin with the concomitant release of AMP.</text>
</comment>
<evidence type="ECO:0000313" key="9">
    <source>
        <dbReference type="Proteomes" id="UP000542342"/>
    </source>
</evidence>
<dbReference type="InterPro" id="IPR038987">
    <property type="entry name" value="MoeA-like"/>
</dbReference>
<comment type="cofactor">
    <cofactor evidence="6">
        <name>Mg(2+)</name>
        <dbReference type="ChEBI" id="CHEBI:18420"/>
    </cofactor>
</comment>
<dbReference type="EMBL" id="JACEFB010000001">
    <property type="protein sequence ID" value="MBA2225149.1"/>
    <property type="molecule type" value="Genomic_DNA"/>
</dbReference>
<dbReference type="Pfam" id="PF03453">
    <property type="entry name" value="MoeA_N"/>
    <property type="match status" value="1"/>
</dbReference>
<comment type="pathway">
    <text evidence="2 6">Cofactor biosynthesis; molybdopterin biosynthesis.</text>
</comment>
<dbReference type="SMART" id="SM00852">
    <property type="entry name" value="MoCF_biosynth"/>
    <property type="match status" value="1"/>
</dbReference>
<gene>
    <name evidence="8" type="ORF">H0921_03120</name>
</gene>
<comment type="similarity">
    <text evidence="3 6">Belongs to the MoeA family.</text>
</comment>
<accession>A0A7V8VBU0</accession>
<dbReference type="Pfam" id="PF03454">
    <property type="entry name" value="MoeA_C"/>
    <property type="match status" value="1"/>
</dbReference>
<evidence type="ECO:0000256" key="2">
    <source>
        <dbReference type="ARBA" id="ARBA00005046"/>
    </source>
</evidence>
<evidence type="ECO:0000256" key="6">
    <source>
        <dbReference type="RuleBase" id="RU365090"/>
    </source>
</evidence>
<dbReference type="GO" id="GO:0006777">
    <property type="term" value="P:Mo-molybdopterin cofactor biosynthetic process"/>
    <property type="evidence" value="ECO:0007669"/>
    <property type="project" value="UniProtKB-UniRule"/>
</dbReference>
<evidence type="ECO:0000256" key="4">
    <source>
        <dbReference type="ARBA" id="ARBA00023150"/>
    </source>
</evidence>
<feature type="domain" description="MoaB/Mog" evidence="7">
    <location>
        <begin position="189"/>
        <end position="331"/>
    </location>
</feature>
<dbReference type="GO" id="GO:0005829">
    <property type="term" value="C:cytosol"/>
    <property type="evidence" value="ECO:0007669"/>
    <property type="project" value="TreeGrafter"/>
</dbReference>
<dbReference type="Gene3D" id="3.40.980.10">
    <property type="entry name" value="MoaB/Mog-like domain"/>
    <property type="match status" value="1"/>
</dbReference>
<dbReference type="GO" id="GO:0046872">
    <property type="term" value="F:metal ion binding"/>
    <property type="evidence" value="ECO:0007669"/>
    <property type="project" value="UniProtKB-UniRule"/>
</dbReference>
<dbReference type="Gene3D" id="2.40.340.10">
    <property type="entry name" value="MoeA, C-terminal, domain IV"/>
    <property type="match status" value="1"/>
</dbReference>
<dbReference type="Gene3D" id="2.170.190.11">
    <property type="entry name" value="Molybdopterin biosynthesis moea protein, domain 3"/>
    <property type="match status" value="1"/>
</dbReference>
<evidence type="ECO:0000256" key="3">
    <source>
        <dbReference type="ARBA" id="ARBA00010763"/>
    </source>
</evidence>
<keyword evidence="6 8" id="KW-0808">Transferase</keyword>
<keyword evidence="6" id="KW-0500">Molybdenum</keyword>
<dbReference type="SUPFAM" id="SSF63867">
    <property type="entry name" value="MoeA C-terminal domain-like"/>
    <property type="match status" value="1"/>
</dbReference>
<protein>
    <recommendedName>
        <fullName evidence="6">Molybdopterin molybdenumtransferase</fullName>
        <ecNumber evidence="6">2.10.1.1</ecNumber>
    </recommendedName>
</protein>
<reference evidence="8 9" key="1">
    <citation type="submission" date="2020-07" db="EMBL/GenBank/DDBJ databases">
        <title>Thermogemmata thermophila gen. nov., sp. nov., a novel moderate thermophilic planctomycete from a Kamchatka hot spring.</title>
        <authorList>
            <person name="Elcheninov A.G."/>
            <person name="Podosokorskaya O.A."/>
            <person name="Kovaleva O.L."/>
            <person name="Novikov A."/>
            <person name="Bonch-Osmolovskaya E.A."/>
            <person name="Toshchakov S.V."/>
            <person name="Kublanov I.V."/>
        </authorList>
    </citation>
    <scope>NUCLEOTIDE SEQUENCE [LARGE SCALE GENOMIC DNA]</scope>
    <source>
        <strain evidence="8 9">2918</strain>
    </source>
</reference>
<dbReference type="InterPro" id="IPR036135">
    <property type="entry name" value="MoeA_linker/N_sf"/>
</dbReference>
<dbReference type="PANTHER" id="PTHR10192:SF5">
    <property type="entry name" value="GEPHYRIN"/>
    <property type="match status" value="1"/>
</dbReference>
<keyword evidence="4 6" id="KW-0501">Molybdenum cofactor biosynthesis</keyword>
<dbReference type="Pfam" id="PF00994">
    <property type="entry name" value="MoCF_biosynth"/>
    <property type="match status" value="1"/>
</dbReference>
<dbReference type="AlphaFoldDB" id="A0A7V8VBU0"/>
<dbReference type="InterPro" id="IPR005111">
    <property type="entry name" value="MoeA_C_domain_IV"/>
</dbReference>
<comment type="caution">
    <text evidence="8">The sequence shown here is derived from an EMBL/GenBank/DDBJ whole genome shotgun (WGS) entry which is preliminary data.</text>
</comment>
<dbReference type="Proteomes" id="UP000542342">
    <property type="component" value="Unassembled WGS sequence"/>
</dbReference>
<dbReference type="SUPFAM" id="SSF63882">
    <property type="entry name" value="MoeA N-terminal region -like"/>
    <property type="match status" value="1"/>
</dbReference>
<dbReference type="InterPro" id="IPR036425">
    <property type="entry name" value="MoaB/Mog-like_dom_sf"/>
</dbReference>
<dbReference type="GO" id="GO:0061599">
    <property type="term" value="F:molybdopterin molybdotransferase activity"/>
    <property type="evidence" value="ECO:0007669"/>
    <property type="project" value="UniProtKB-UniRule"/>
</dbReference>
<organism evidence="8 9">
    <name type="scientific">Thermogemmata fonticola</name>
    <dbReference type="NCBI Taxonomy" id="2755323"/>
    <lineage>
        <taxon>Bacteria</taxon>
        <taxon>Pseudomonadati</taxon>
        <taxon>Planctomycetota</taxon>
        <taxon>Planctomycetia</taxon>
        <taxon>Gemmatales</taxon>
        <taxon>Gemmataceae</taxon>
        <taxon>Thermogemmata</taxon>
    </lineage>
</organism>
<keyword evidence="9" id="KW-1185">Reference proteome</keyword>
<proteinExistence type="inferred from homology"/>
<dbReference type="CDD" id="cd00887">
    <property type="entry name" value="MoeA"/>
    <property type="match status" value="1"/>
</dbReference>
<dbReference type="Gene3D" id="3.90.105.10">
    <property type="entry name" value="Molybdopterin biosynthesis moea protein, domain 2"/>
    <property type="match status" value="1"/>
</dbReference>
<dbReference type="UniPathway" id="UPA00344"/>
<dbReference type="NCBIfam" id="NF045515">
    <property type="entry name" value="Glp_gephyrin"/>
    <property type="match status" value="1"/>
</dbReference>
<dbReference type="SUPFAM" id="SSF53218">
    <property type="entry name" value="Molybdenum cofactor biosynthesis proteins"/>
    <property type="match status" value="1"/>
</dbReference>
<evidence type="ECO:0000256" key="5">
    <source>
        <dbReference type="ARBA" id="ARBA00047317"/>
    </source>
</evidence>
<dbReference type="EC" id="2.10.1.1" evidence="6"/>
<evidence type="ECO:0000256" key="1">
    <source>
        <dbReference type="ARBA" id="ARBA00002901"/>
    </source>
</evidence>
<evidence type="ECO:0000313" key="8">
    <source>
        <dbReference type="EMBL" id="MBA2225149.1"/>
    </source>
</evidence>
<dbReference type="InterPro" id="IPR001453">
    <property type="entry name" value="MoaB/Mog_dom"/>
</dbReference>
<dbReference type="InterPro" id="IPR036688">
    <property type="entry name" value="MoeA_C_domain_IV_sf"/>
</dbReference>
<sequence>MTDKRTTAPALLCDVMIQIKQRLRPLESQEVLWDQAAGRVLAQAITAPVSLPSFPRAAMDGFAVRSSDLEAASPEQPCQLQVRGVAYPARPWPGTVSVGTAVRIMTGAAIPEGADTVAMLEDSEVSADGQFVSFRRPSPPGRHVIAVGEDVRAGQVVLPAGRVLRPQDVALLVALGLTSCPVVRQPRVMLLVSGSELVPPGVIPKVGEIVDSNTPLLQALIPRDGGQVVEVLRVPDDPVLLRQAFRQALTKDIDVVLVSGGSSTGDEDFCPCVLAEMGELVAQGLAIRPAAPTGFGWLNRAGTLLPVVLLPGNPVACLVAYELLAGRIIRHLAGRSLDLPHCQRTAPLRESWSSPPGRLEWVRVCIEQNQAVPLRQRGASSISSLVAADGFFLVPEEVTLYPAGTIVTVYLFDTLSGQQF</sequence>
<dbReference type="RefSeq" id="WP_194536540.1">
    <property type="nucleotide sequence ID" value="NZ_JACEFB010000001.1"/>
</dbReference>
<keyword evidence="6" id="KW-0479">Metal-binding</keyword>
<name>A0A7V8VBU0_9BACT</name>
<evidence type="ECO:0000259" key="7">
    <source>
        <dbReference type="SMART" id="SM00852"/>
    </source>
</evidence>
<dbReference type="PANTHER" id="PTHR10192">
    <property type="entry name" value="MOLYBDOPTERIN BIOSYNTHESIS PROTEIN"/>
    <property type="match status" value="1"/>
</dbReference>
<keyword evidence="6" id="KW-0460">Magnesium</keyword>